<gene>
    <name evidence="6" type="ORF">O3P69_000414</name>
</gene>
<dbReference type="AlphaFoldDB" id="A0AAW0UX70"/>
<dbReference type="InterPro" id="IPR020568">
    <property type="entry name" value="Ribosomal_Su5_D2-typ_SF"/>
</dbReference>
<dbReference type="GO" id="GO:0047940">
    <property type="term" value="F:glucuronokinase activity"/>
    <property type="evidence" value="ECO:0007669"/>
    <property type="project" value="TreeGrafter"/>
</dbReference>
<dbReference type="Pfam" id="PF00483">
    <property type="entry name" value="NTP_transferase"/>
    <property type="match status" value="1"/>
</dbReference>
<dbReference type="SUPFAM" id="SSF53448">
    <property type="entry name" value="Nucleotide-diphospho-sugar transferases"/>
    <property type="match status" value="1"/>
</dbReference>
<dbReference type="Proteomes" id="UP001487740">
    <property type="component" value="Unassembled WGS sequence"/>
</dbReference>
<evidence type="ECO:0000259" key="3">
    <source>
        <dbReference type="Pfam" id="PF00288"/>
    </source>
</evidence>
<evidence type="ECO:0000313" key="7">
    <source>
        <dbReference type="Proteomes" id="UP001487740"/>
    </source>
</evidence>
<protein>
    <recommendedName>
        <fullName evidence="8">Glucuronokinase 1</fullName>
    </recommendedName>
</protein>
<dbReference type="InterPro" id="IPR013750">
    <property type="entry name" value="GHMP_kinase_C_dom"/>
</dbReference>
<dbReference type="InterPro" id="IPR005835">
    <property type="entry name" value="NTP_transferase_dom"/>
</dbReference>
<comment type="caution">
    <text evidence="6">The sequence shown here is derived from an EMBL/GenBank/DDBJ whole genome shotgun (WGS) entry which is preliminary data.</text>
</comment>
<dbReference type="InterPro" id="IPR014721">
    <property type="entry name" value="Ribsml_uS5_D2-typ_fold_subgr"/>
</dbReference>
<dbReference type="InterPro" id="IPR006204">
    <property type="entry name" value="GHMP_kinase_N_dom"/>
</dbReference>
<organism evidence="6 7">
    <name type="scientific">Scylla paramamosain</name>
    <name type="common">Mud crab</name>
    <dbReference type="NCBI Taxonomy" id="85552"/>
    <lineage>
        <taxon>Eukaryota</taxon>
        <taxon>Metazoa</taxon>
        <taxon>Ecdysozoa</taxon>
        <taxon>Arthropoda</taxon>
        <taxon>Crustacea</taxon>
        <taxon>Multicrustacea</taxon>
        <taxon>Malacostraca</taxon>
        <taxon>Eumalacostraca</taxon>
        <taxon>Eucarida</taxon>
        <taxon>Decapoda</taxon>
        <taxon>Pleocyemata</taxon>
        <taxon>Brachyura</taxon>
        <taxon>Eubrachyura</taxon>
        <taxon>Portunoidea</taxon>
        <taxon>Portunidae</taxon>
        <taxon>Portuninae</taxon>
        <taxon>Scylla</taxon>
    </lineage>
</organism>
<keyword evidence="2" id="KW-0067">ATP-binding</keyword>
<dbReference type="Gene3D" id="3.30.70.890">
    <property type="entry name" value="GHMP kinase, C-terminal domain"/>
    <property type="match status" value="1"/>
</dbReference>
<dbReference type="Pfam" id="PF08544">
    <property type="entry name" value="GHMP_kinases_C"/>
    <property type="match status" value="1"/>
</dbReference>
<dbReference type="Pfam" id="PF00288">
    <property type="entry name" value="GHMP_kinases_N"/>
    <property type="match status" value="1"/>
</dbReference>
<dbReference type="InterPro" id="IPR053034">
    <property type="entry name" value="Glucuronokinase-like"/>
</dbReference>
<dbReference type="Gene3D" id="3.90.550.10">
    <property type="entry name" value="Spore Coat Polysaccharide Biosynthesis Protein SpsA, Chain A"/>
    <property type="match status" value="1"/>
</dbReference>
<feature type="domain" description="Nucleotidyl transferase" evidence="4">
    <location>
        <begin position="71"/>
        <end position="262"/>
    </location>
</feature>
<dbReference type="FunFam" id="3.30.230.10:FF:000090">
    <property type="entry name" value="glucuronokinase 1-like isoform X1"/>
    <property type="match status" value="1"/>
</dbReference>
<reference evidence="6 7" key="1">
    <citation type="submission" date="2023-03" db="EMBL/GenBank/DDBJ databases">
        <title>High-quality genome of Scylla paramamosain provides insights in environmental adaptation.</title>
        <authorList>
            <person name="Zhang L."/>
        </authorList>
    </citation>
    <scope>NUCLEOTIDE SEQUENCE [LARGE SCALE GENOMIC DNA]</scope>
    <source>
        <strain evidence="6">LZ_2023a</strain>
        <tissue evidence="6">Muscle</tissue>
    </source>
</reference>
<dbReference type="EMBL" id="JARAKH010000006">
    <property type="protein sequence ID" value="KAK8403267.1"/>
    <property type="molecule type" value="Genomic_DNA"/>
</dbReference>
<evidence type="ECO:0000256" key="2">
    <source>
        <dbReference type="ARBA" id="ARBA00022840"/>
    </source>
</evidence>
<dbReference type="GO" id="GO:0005524">
    <property type="term" value="F:ATP binding"/>
    <property type="evidence" value="ECO:0007669"/>
    <property type="project" value="UniProtKB-KW"/>
</dbReference>
<evidence type="ECO:0000313" key="6">
    <source>
        <dbReference type="EMBL" id="KAK8403267.1"/>
    </source>
</evidence>
<feature type="domain" description="GHMP kinase C-terminal" evidence="5">
    <location>
        <begin position="563"/>
        <end position="640"/>
    </location>
</feature>
<proteinExistence type="predicted"/>
<dbReference type="PANTHER" id="PTHR38710">
    <property type="entry name" value="WITH PUTATIVE URIDYL PYROPHOSPHORYLASE-RELATED"/>
    <property type="match status" value="1"/>
</dbReference>
<evidence type="ECO:0000259" key="5">
    <source>
        <dbReference type="Pfam" id="PF08544"/>
    </source>
</evidence>
<keyword evidence="7" id="KW-1185">Reference proteome</keyword>
<dbReference type="PANTHER" id="PTHR38710:SF1">
    <property type="entry name" value="WITH PUTATIVE URIDYL PYROPHOSPHORYLASE-RELATED"/>
    <property type="match status" value="1"/>
</dbReference>
<name>A0AAW0UX70_SCYPA</name>
<dbReference type="SUPFAM" id="SSF55060">
    <property type="entry name" value="GHMP Kinase, C-terminal domain"/>
    <property type="match status" value="1"/>
</dbReference>
<sequence>MTITTILSESCRRGRGCCAALIELKEPGIIYKNAMVGHNLVCVIFTAGHAQRLSKEIENDQTGKYAHLKGVPKALLPSPQGKRTLDHWWDAINRRQLFSDVFLVTNADKYKYFERWATASDFPVGNIINDGSTTPANSIGALADLELALRTKNLWDYDILIIAGDMVFQDSKFDIAQVVDYFSHKPDGDLAIYYEMEENESTTSRGLVEVCPESNRILKFLEKPSPEETASRNASVVFYTFRSSTIQMLLKYLHEFPSTEQRTFGAFMSWLINVQNVMVYGMKLPTGFQLIGQVGLKDYESWLSYLTSQAEKESKDPIYKRAYARVGLMGNPSDGFNGKTISLSIANFWAEVTIVESPKLRLIPHPLNDPTEFGSMADLHGISTKEGYLGGLRLLQATCKKFYSFCAKRGIALTRRNFTLSYDTNIPRQVGLAGSSAIVTATLKCLIAFFNLSDHDIPRPLQPQFILDVEKDELLINAGLQDRVVQVYEGLVYMDFSKTVMEQQGHGNYSHLGALLPPMFLAYRLNPSDSGQIHSNVSMRWQAGDQEVIAGMQKFATLTDKATEAIQSQDWSALAQLMNENFDLRRQLYNDAVLGEENLRMVTLGRSMGAAVKFPGSGGAVLGMLNDQTKMEEVRHRYQEDGCVVVEVLPKWPDDL</sequence>
<dbReference type="InterPro" id="IPR029044">
    <property type="entry name" value="Nucleotide-diphossugar_trans"/>
</dbReference>
<evidence type="ECO:0008006" key="8">
    <source>
        <dbReference type="Google" id="ProtNLM"/>
    </source>
</evidence>
<dbReference type="PRINTS" id="PR00959">
    <property type="entry name" value="MEVGALKINASE"/>
</dbReference>
<accession>A0AAW0UX70</accession>
<keyword evidence="1" id="KW-0547">Nucleotide-binding</keyword>
<evidence type="ECO:0000256" key="1">
    <source>
        <dbReference type="ARBA" id="ARBA00022741"/>
    </source>
</evidence>
<evidence type="ECO:0000259" key="4">
    <source>
        <dbReference type="Pfam" id="PF00483"/>
    </source>
</evidence>
<feature type="domain" description="GHMP kinase N-terminal" evidence="3">
    <location>
        <begin position="408"/>
        <end position="457"/>
    </location>
</feature>
<dbReference type="EMBL" id="JARAKH010000006">
    <property type="protein sequence ID" value="KAK8403269.1"/>
    <property type="molecule type" value="Genomic_DNA"/>
</dbReference>
<dbReference type="SUPFAM" id="SSF54211">
    <property type="entry name" value="Ribosomal protein S5 domain 2-like"/>
    <property type="match status" value="1"/>
</dbReference>
<dbReference type="Gene3D" id="3.30.230.10">
    <property type="match status" value="1"/>
</dbReference>
<dbReference type="InterPro" id="IPR036554">
    <property type="entry name" value="GHMP_kinase_C_sf"/>
</dbReference>